<gene>
    <name evidence="4" type="ORF">EOD73_14035</name>
</gene>
<evidence type="ECO:0000313" key="5">
    <source>
        <dbReference type="Proteomes" id="UP000288587"/>
    </source>
</evidence>
<evidence type="ECO:0000313" key="4">
    <source>
        <dbReference type="EMBL" id="RVT83692.1"/>
    </source>
</evidence>
<dbReference type="GO" id="GO:0008233">
    <property type="term" value="F:peptidase activity"/>
    <property type="evidence" value="ECO:0007669"/>
    <property type="project" value="InterPro"/>
</dbReference>
<name>A0A3S2UBK5_9BURK</name>
<dbReference type="InterPro" id="IPR000073">
    <property type="entry name" value="AB_hydrolase_1"/>
</dbReference>
<evidence type="ECO:0000256" key="1">
    <source>
        <dbReference type="ARBA" id="ARBA00010088"/>
    </source>
</evidence>
<dbReference type="PRINTS" id="PR00793">
    <property type="entry name" value="PROAMNOPTASE"/>
</dbReference>
<dbReference type="InterPro" id="IPR050266">
    <property type="entry name" value="AB_hydrolase_sf"/>
</dbReference>
<evidence type="ECO:0000259" key="3">
    <source>
        <dbReference type="Pfam" id="PF00561"/>
    </source>
</evidence>
<keyword evidence="2 4" id="KW-0378">Hydrolase</keyword>
<keyword evidence="5" id="KW-1185">Reference proteome</keyword>
<dbReference type="PANTHER" id="PTHR43798:SF31">
    <property type="entry name" value="AB HYDROLASE SUPERFAMILY PROTEIN YCLE"/>
    <property type="match status" value="1"/>
</dbReference>
<evidence type="ECO:0000256" key="2">
    <source>
        <dbReference type="ARBA" id="ARBA00022801"/>
    </source>
</evidence>
<dbReference type="PRINTS" id="PR00111">
    <property type="entry name" value="ABHYDROLASE"/>
</dbReference>
<dbReference type="OrthoDB" id="9793083at2"/>
<dbReference type="InterPro" id="IPR002410">
    <property type="entry name" value="Peptidase_S33"/>
</dbReference>
<dbReference type="GO" id="GO:0016020">
    <property type="term" value="C:membrane"/>
    <property type="evidence" value="ECO:0007669"/>
    <property type="project" value="TreeGrafter"/>
</dbReference>
<dbReference type="InterPro" id="IPR029058">
    <property type="entry name" value="AB_hydrolase_fold"/>
</dbReference>
<dbReference type="PANTHER" id="PTHR43798">
    <property type="entry name" value="MONOACYLGLYCEROL LIPASE"/>
    <property type="match status" value="1"/>
</dbReference>
<dbReference type="Pfam" id="PF00561">
    <property type="entry name" value="Abhydrolase_1"/>
    <property type="match status" value="1"/>
</dbReference>
<proteinExistence type="inferred from homology"/>
<dbReference type="Gene3D" id="3.40.50.1820">
    <property type="entry name" value="alpha/beta hydrolase"/>
    <property type="match status" value="1"/>
</dbReference>
<comment type="similarity">
    <text evidence="1">Belongs to the peptidase S33 family.</text>
</comment>
<organism evidence="4 5">
    <name type="scientific">Inhella crocodyli</name>
    <dbReference type="NCBI Taxonomy" id="2499851"/>
    <lineage>
        <taxon>Bacteria</taxon>
        <taxon>Pseudomonadati</taxon>
        <taxon>Pseudomonadota</taxon>
        <taxon>Betaproteobacteria</taxon>
        <taxon>Burkholderiales</taxon>
        <taxon>Sphaerotilaceae</taxon>
        <taxon>Inhella</taxon>
    </lineage>
</organism>
<comment type="caution">
    <text evidence="4">The sequence shown here is derived from an EMBL/GenBank/DDBJ whole genome shotgun (WGS) entry which is preliminary data.</text>
</comment>
<dbReference type="RefSeq" id="WP_127683656.1">
    <property type="nucleotide sequence ID" value="NZ_SACM01000004.1"/>
</dbReference>
<sequence>MRVEIEPGVRLFVDIDGASHVPAGPQWQEKPTLILVHGGPGFDHSAFKPYFSRFTDQVQVLYLDQRGHGRSDPRPASEWTLDTHADDLVRLCQVLGIERPIVLGQSFGGFVVQRYLARHPGHPRAAVLSSTAPRYNLAGKVAGFARRGGPEAGAAAQAFWAQPNADTWATYDRLCRHLYNTTPQDADGRSRMRFRPEILFASAGGEQRDMNLLPGLAAVQCPVLVMAGDEDPVTPMEDAELIFGALPAPWREIVRFPGVGHGPWRDDPAGTERVLRAWLSAQAAR</sequence>
<protein>
    <submittedName>
        <fullName evidence="4">Alpha/beta hydrolase</fullName>
    </submittedName>
</protein>
<dbReference type="AlphaFoldDB" id="A0A3S2UBK5"/>
<dbReference type="GO" id="GO:0006508">
    <property type="term" value="P:proteolysis"/>
    <property type="evidence" value="ECO:0007669"/>
    <property type="project" value="InterPro"/>
</dbReference>
<reference evidence="4 5" key="1">
    <citation type="submission" date="2019-01" db="EMBL/GenBank/DDBJ databases">
        <authorList>
            <person name="Chen W.-M."/>
        </authorList>
    </citation>
    <scope>NUCLEOTIDE SEQUENCE [LARGE SCALE GENOMIC DNA]</scope>
    <source>
        <strain evidence="4 5">CCP-18</strain>
    </source>
</reference>
<dbReference type="EMBL" id="SACM01000004">
    <property type="protein sequence ID" value="RVT83692.1"/>
    <property type="molecule type" value="Genomic_DNA"/>
</dbReference>
<dbReference type="SUPFAM" id="SSF53474">
    <property type="entry name" value="alpha/beta-Hydrolases"/>
    <property type="match status" value="1"/>
</dbReference>
<accession>A0A3S2UBK5</accession>
<dbReference type="Proteomes" id="UP000288587">
    <property type="component" value="Unassembled WGS sequence"/>
</dbReference>
<feature type="domain" description="AB hydrolase-1" evidence="3">
    <location>
        <begin position="31"/>
        <end position="261"/>
    </location>
</feature>